<protein>
    <submittedName>
        <fullName evidence="1">Uncharacterized protein</fullName>
    </submittedName>
</protein>
<proteinExistence type="predicted"/>
<dbReference type="RefSeq" id="WP_127750504.1">
    <property type="nucleotide sequence ID" value="NZ_CP033219.1"/>
</dbReference>
<dbReference type="EMBL" id="CP033219">
    <property type="protein sequence ID" value="AZV79916.1"/>
    <property type="molecule type" value="Genomic_DNA"/>
</dbReference>
<organism evidence="1 2">
    <name type="scientific">Parasedimentitalea marina</name>
    <dbReference type="NCBI Taxonomy" id="2483033"/>
    <lineage>
        <taxon>Bacteria</taxon>
        <taxon>Pseudomonadati</taxon>
        <taxon>Pseudomonadota</taxon>
        <taxon>Alphaproteobacteria</taxon>
        <taxon>Rhodobacterales</taxon>
        <taxon>Paracoccaceae</taxon>
        <taxon>Parasedimentitalea</taxon>
    </lineage>
</organism>
<dbReference type="AlphaFoldDB" id="A0A3T0N799"/>
<accession>A0A3T0N799</accession>
<keyword evidence="2" id="KW-1185">Reference proteome</keyword>
<name>A0A3T0N799_9RHOB</name>
<sequence>MAKSLGYVLTLGAGSSWHELTIVLMARLTEAGCASLAFATLNSLSAGNTNMAASAALFGPLNGDVL</sequence>
<evidence type="ECO:0000313" key="2">
    <source>
        <dbReference type="Proteomes" id="UP000283063"/>
    </source>
</evidence>
<gene>
    <name evidence="1" type="ORF">EBB79_19875</name>
</gene>
<dbReference type="KEGG" id="sedi:EBB79_19875"/>
<reference evidence="1 2" key="1">
    <citation type="submission" date="2018-10" db="EMBL/GenBank/DDBJ databases">
        <title>Parasedimentitalea marina sp. nov., a psychrophilic bacterium isolated from deep seawater of the New Britain Trench.</title>
        <authorList>
            <person name="Cao J."/>
        </authorList>
    </citation>
    <scope>NUCLEOTIDE SEQUENCE [LARGE SCALE GENOMIC DNA]</scope>
    <source>
        <strain evidence="1 2">W43</strain>
    </source>
</reference>
<dbReference type="OrthoDB" id="7874140at2"/>
<evidence type="ECO:0000313" key="1">
    <source>
        <dbReference type="EMBL" id="AZV79916.1"/>
    </source>
</evidence>
<dbReference type="Proteomes" id="UP000283063">
    <property type="component" value="Chromosome"/>
</dbReference>